<keyword evidence="2" id="KW-1185">Reference proteome</keyword>
<accession>S0KIN9</accession>
<dbReference type="STRING" id="1121865.OMW_00623"/>
<dbReference type="Proteomes" id="UP000014113">
    <property type="component" value="Unassembled WGS sequence"/>
</dbReference>
<protein>
    <submittedName>
        <fullName evidence="1">Uncharacterized protein</fullName>
    </submittedName>
</protein>
<gene>
    <name evidence="1" type="ORF">I568_00581</name>
</gene>
<evidence type="ECO:0000313" key="1">
    <source>
        <dbReference type="EMBL" id="EOW87537.1"/>
    </source>
</evidence>
<dbReference type="PATRIC" id="fig|1121865.3.peg.614"/>
<proteinExistence type="predicted"/>
<dbReference type="AlphaFoldDB" id="S0KIN9"/>
<reference evidence="1 2" key="1">
    <citation type="submission" date="2013-03" db="EMBL/GenBank/DDBJ databases">
        <title>The Genome Sequence of Enterococcus columbae ATCC_51263 (PacBio/Illumina hybrid assembly).</title>
        <authorList>
            <consortium name="The Broad Institute Genomics Platform"/>
            <consortium name="The Broad Institute Genome Sequencing Center for Infectious Disease"/>
            <person name="Earl A."/>
            <person name="Russ C."/>
            <person name="Gilmore M."/>
            <person name="Surin D."/>
            <person name="Walker B."/>
            <person name="Young S."/>
            <person name="Zeng Q."/>
            <person name="Gargeya S."/>
            <person name="Fitzgerald M."/>
            <person name="Haas B."/>
            <person name="Abouelleil A."/>
            <person name="Allen A.W."/>
            <person name="Alvarado L."/>
            <person name="Arachchi H.M."/>
            <person name="Berlin A.M."/>
            <person name="Chapman S.B."/>
            <person name="Gainer-Dewar J."/>
            <person name="Goldberg J."/>
            <person name="Griggs A."/>
            <person name="Gujja S."/>
            <person name="Hansen M."/>
            <person name="Howarth C."/>
            <person name="Imamovic A."/>
            <person name="Ireland A."/>
            <person name="Larimer J."/>
            <person name="McCowan C."/>
            <person name="Murphy C."/>
            <person name="Pearson M."/>
            <person name="Poon T.W."/>
            <person name="Priest M."/>
            <person name="Roberts A."/>
            <person name="Saif S."/>
            <person name="Shea T."/>
            <person name="Sisk P."/>
            <person name="Sykes S."/>
            <person name="Wortman J."/>
            <person name="Nusbaum C."/>
            <person name="Birren B."/>
        </authorList>
    </citation>
    <scope>NUCLEOTIDE SEQUENCE [LARGE SCALE GENOMIC DNA]</scope>
    <source>
        <strain evidence="1 2">ATCC 51263</strain>
    </source>
</reference>
<dbReference type="RefSeq" id="WP_016182786.1">
    <property type="nucleotide sequence ID" value="NZ_JXKI01000006.1"/>
</dbReference>
<sequence length="134" mass="16238">MDNQLENWKTRIQSAYDMFCLNNYGEKMDPIDFSKPLPIAYTEIEEEEFTYEIQVSIDFQRQLEIFQQKNDYVTVETKREFCFETLEQDLLHASFEDWISSDNGIPYWRLKLYTDIALEKGEDRLENDEFEMEI</sequence>
<dbReference type="EMBL" id="ASWJ01000003">
    <property type="protein sequence ID" value="EOW87537.1"/>
    <property type="molecule type" value="Genomic_DNA"/>
</dbReference>
<comment type="caution">
    <text evidence="1">The sequence shown here is derived from an EMBL/GenBank/DDBJ whole genome shotgun (WGS) entry which is preliminary data.</text>
</comment>
<evidence type="ECO:0000313" key="2">
    <source>
        <dbReference type="Proteomes" id="UP000014113"/>
    </source>
</evidence>
<name>S0KIN9_9ENTE</name>
<organism evidence="1 2">
    <name type="scientific">Enterococcus columbae DSM 7374 = ATCC 51263</name>
    <dbReference type="NCBI Taxonomy" id="1121865"/>
    <lineage>
        <taxon>Bacteria</taxon>
        <taxon>Bacillati</taxon>
        <taxon>Bacillota</taxon>
        <taxon>Bacilli</taxon>
        <taxon>Lactobacillales</taxon>
        <taxon>Enterococcaceae</taxon>
        <taxon>Enterococcus</taxon>
    </lineage>
</organism>